<dbReference type="EMBL" id="CP013729">
    <property type="protein sequence ID" value="ALV06708.1"/>
    <property type="molecule type" value="Genomic_DNA"/>
</dbReference>
<reference evidence="1 2" key="1">
    <citation type="submission" date="2015-12" db="EMBL/GenBank/DDBJ databases">
        <title>Complete genome of Roseateles depolymerans KCTC 42856.</title>
        <authorList>
            <person name="Kim K.M."/>
        </authorList>
    </citation>
    <scope>NUCLEOTIDE SEQUENCE [LARGE SCALE GENOMIC DNA]</scope>
    <source>
        <strain evidence="1 2">KCTC 42856</strain>
    </source>
</reference>
<organism evidence="1 2">
    <name type="scientific">Roseateles depolymerans</name>
    <dbReference type="NCBI Taxonomy" id="76731"/>
    <lineage>
        <taxon>Bacteria</taxon>
        <taxon>Pseudomonadati</taxon>
        <taxon>Pseudomonadota</taxon>
        <taxon>Betaproteobacteria</taxon>
        <taxon>Burkholderiales</taxon>
        <taxon>Sphaerotilaceae</taxon>
        <taxon>Roseateles</taxon>
    </lineage>
</organism>
<dbReference type="STRING" id="76731.RD2015_2236"/>
<keyword evidence="2" id="KW-1185">Reference proteome</keyword>
<name>A0A0U3MXV9_9BURK</name>
<accession>A0A0U3MXV9</accession>
<protein>
    <submittedName>
        <fullName evidence="1">Uncharacterized protein</fullName>
    </submittedName>
</protein>
<sequence>MAKITIIVRPPAPPADYWTASNWDGEITMGGWTLSAAQAADEAALIAFGRDAYPAYDEFEVQYPDGVPAVGDTSNGGGGPGPRL</sequence>
<evidence type="ECO:0000313" key="1">
    <source>
        <dbReference type="EMBL" id="ALV06708.1"/>
    </source>
</evidence>
<dbReference type="AlphaFoldDB" id="A0A0U3MXV9"/>
<dbReference type="Proteomes" id="UP000060699">
    <property type="component" value="Chromosome"/>
</dbReference>
<dbReference type="KEGG" id="rdp:RD2015_2236"/>
<proteinExistence type="predicted"/>
<evidence type="ECO:0000313" key="2">
    <source>
        <dbReference type="Proteomes" id="UP000060699"/>
    </source>
</evidence>
<gene>
    <name evidence="1" type="ORF">RD2015_2236</name>
</gene>
<dbReference type="RefSeq" id="WP_058934946.1">
    <property type="nucleotide sequence ID" value="NZ_CP013729.1"/>
</dbReference>